<evidence type="ECO:0000256" key="3">
    <source>
        <dbReference type="ARBA" id="ARBA00023163"/>
    </source>
</evidence>
<evidence type="ECO:0000256" key="2">
    <source>
        <dbReference type="ARBA" id="ARBA00023125"/>
    </source>
</evidence>
<dbReference type="PROSITE" id="PS50043">
    <property type="entry name" value="HTH_LUXR_2"/>
    <property type="match status" value="1"/>
</dbReference>
<evidence type="ECO:0000256" key="4">
    <source>
        <dbReference type="SAM" id="MobiDB-lite"/>
    </source>
</evidence>
<dbReference type="AlphaFoldDB" id="A0A428WW80"/>
<protein>
    <recommendedName>
        <fullName evidence="5">HTH luxR-type domain-containing protein</fullName>
    </recommendedName>
</protein>
<keyword evidence="1" id="KW-0805">Transcription regulation</keyword>
<feature type="region of interest" description="Disordered" evidence="4">
    <location>
        <begin position="1"/>
        <end position="26"/>
    </location>
</feature>
<dbReference type="InterPro" id="IPR016032">
    <property type="entry name" value="Sig_transdc_resp-reg_C-effctor"/>
</dbReference>
<dbReference type="EMBL" id="QHHU01000010">
    <property type="protein sequence ID" value="RSM47338.1"/>
    <property type="molecule type" value="Genomic_DNA"/>
</dbReference>
<dbReference type="PANTHER" id="PTHR44688">
    <property type="entry name" value="DNA-BINDING TRANSCRIPTIONAL ACTIVATOR DEVR_DOSR"/>
    <property type="match status" value="1"/>
</dbReference>
<dbReference type="CDD" id="cd06170">
    <property type="entry name" value="LuxR_C_like"/>
    <property type="match status" value="1"/>
</dbReference>
<dbReference type="Pfam" id="PF13191">
    <property type="entry name" value="AAA_16"/>
    <property type="match status" value="1"/>
</dbReference>
<dbReference type="InterPro" id="IPR027417">
    <property type="entry name" value="P-loop_NTPase"/>
</dbReference>
<dbReference type="GO" id="GO:0003677">
    <property type="term" value="F:DNA binding"/>
    <property type="evidence" value="ECO:0007669"/>
    <property type="project" value="UniProtKB-KW"/>
</dbReference>
<evidence type="ECO:0000313" key="7">
    <source>
        <dbReference type="Proteomes" id="UP000286716"/>
    </source>
</evidence>
<dbReference type="InterPro" id="IPR041664">
    <property type="entry name" value="AAA_16"/>
</dbReference>
<dbReference type="Gene3D" id="1.10.10.10">
    <property type="entry name" value="Winged helix-like DNA-binding domain superfamily/Winged helix DNA-binding domain"/>
    <property type="match status" value="1"/>
</dbReference>
<name>A0A428WW80_AMYBA</name>
<dbReference type="SMART" id="SM00421">
    <property type="entry name" value="HTH_LUXR"/>
    <property type="match status" value="1"/>
</dbReference>
<sequence length="303" mass="32240">MLSIPDSATVAGSGPGSPRRGETVHTEGLVSRELDDAVVRLGERGPGRLAAAVIQGETGTGKTTLWREAVARARERGYRVLACRPAEPERTLPFAGLTDLFDGITDAEFGRLPGPQRHALDVALLRTTPDGAPPDPRAVNVAALGLVRSLAERRPVVLAVDDTQWLDPASAGVLDYVARRSLEHAVGLLVAVRGDGSRGAPIPFGLDPDRFARGTVIELEKEKRRLTGREHAVLTLLVGGLTATAIAHRLGTSPRTVHKHLENLYRKLGASDRLTAVLRAQRLGLLPGAGETGTGQPNRPISR</sequence>
<proteinExistence type="predicted"/>
<reference evidence="6 7" key="1">
    <citation type="submission" date="2018-05" db="EMBL/GenBank/DDBJ databases">
        <title>Evolution of GPA BGCs.</title>
        <authorList>
            <person name="Waglechner N."/>
            <person name="Wright G.D."/>
        </authorList>
    </citation>
    <scope>NUCLEOTIDE SEQUENCE [LARGE SCALE GENOMIC DNA]</scope>
    <source>
        <strain evidence="6 7">DSM 5908</strain>
    </source>
</reference>
<dbReference type="Gene3D" id="3.40.50.300">
    <property type="entry name" value="P-loop containing nucleotide triphosphate hydrolases"/>
    <property type="match status" value="1"/>
</dbReference>
<dbReference type="Proteomes" id="UP000286716">
    <property type="component" value="Unassembled WGS sequence"/>
</dbReference>
<dbReference type="SUPFAM" id="SSF46894">
    <property type="entry name" value="C-terminal effector domain of the bipartite response regulators"/>
    <property type="match status" value="1"/>
</dbReference>
<dbReference type="InterPro" id="IPR000792">
    <property type="entry name" value="Tscrpt_reg_LuxR_C"/>
</dbReference>
<dbReference type="PRINTS" id="PR00038">
    <property type="entry name" value="HTHLUXR"/>
</dbReference>
<evidence type="ECO:0000259" key="5">
    <source>
        <dbReference type="PROSITE" id="PS50043"/>
    </source>
</evidence>
<keyword evidence="2" id="KW-0238">DNA-binding</keyword>
<dbReference type="GO" id="GO:0006355">
    <property type="term" value="P:regulation of DNA-templated transcription"/>
    <property type="evidence" value="ECO:0007669"/>
    <property type="project" value="InterPro"/>
</dbReference>
<evidence type="ECO:0000256" key="1">
    <source>
        <dbReference type="ARBA" id="ARBA00023015"/>
    </source>
</evidence>
<keyword evidence="7" id="KW-1185">Reference proteome</keyword>
<evidence type="ECO:0000313" key="6">
    <source>
        <dbReference type="EMBL" id="RSM47338.1"/>
    </source>
</evidence>
<organism evidence="6 7">
    <name type="scientific">Amycolatopsis balhimycina DSM 5908</name>
    <dbReference type="NCBI Taxonomy" id="1081091"/>
    <lineage>
        <taxon>Bacteria</taxon>
        <taxon>Bacillati</taxon>
        <taxon>Actinomycetota</taxon>
        <taxon>Actinomycetes</taxon>
        <taxon>Pseudonocardiales</taxon>
        <taxon>Pseudonocardiaceae</taxon>
        <taxon>Amycolatopsis</taxon>
    </lineage>
</organism>
<dbReference type="Pfam" id="PF00196">
    <property type="entry name" value="GerE"/>
    <property type="match status" value="1"/>
</dbReference>
<comment type="caution">
    <text evidence="6">The sequence shown here is derived from an EMBL/GenBank/DDBJ whole genome shotgun (WGS) entry which is preliminary data.</text>
</comment>
<dbReference type="InterPro" id="IPR036388">
    <property type="entry name" value="WH-like_DNA-bd_sf"/>
</dbReference>
<dbReference type="SUPFAM" id="SSF52540">
    <property type="entry name" value="P-loop containing nucleoside triphosphate hydrolases"/>
    <property type="match status" value="1"/>
</dbReference>
<gene>
    <name evidence="6" type="ORF">DMA12_08920</name>
</gene>
<accession>A0A428WW80</accession>
<dbReference type="PANTHER" id="PTHR44688:SF16">
    <property type="entry name" value="DNA-BINDING TRANSCRIPTIONAL ACTIVATOR DEVR_DOSR"/>
    <property type="match status" value="1"/>
</dbReference>
<feature type="domain" description="HTH luxR-type" evidence="5">
    <location>
        <begin position="219"/>
        <end position="284"/>
    </location>
</feature>
<keyword evidence="3" id="KW-0804">Transcription</keyword>
<dbReference type="OrthoDB" id="4335782at2"/>